<feature type="domain" description="PucR C-terminal helix-turn-helix" evidence="3">
    <location>
        <begin position="441"/>
        <end position="495"/>
    </location>
</feature>
<dbReference type="RefSeq" id="WP_127739645.1">
    <property type="nucleotide sequence ID" value="NZ_RZTZ01000008.1"/>
</dbReference>
<dbReference type="Pfam" id="PF13556">
    <property type="entry name" value="HTH_30"/>
    <property type="match status" value="1"/>
</dbReference>
<sequence length="506" mass="58503">MNSVGITINELLRLPVLKDAKVISGEKGLNRMVRYLDIMEVPDIKGWLREGELLLTTAYAIRHDTKLLSNLVQHLAQADAAALAIKRERYLRDLPEEMLQISNDFNLPIIELPTEIPYIDITNAVMELLIDKQTYLLRRSEELYKKLTTLVLENSGIQTVADNVSGLLKSPIWLLDRKGNTIVSAPQGDSSSPFADIRCWEITVDKQIVGKLYIERDNLDDLDMVCVEQARLVFALELMRRKTAIDTERKLRGSFIEELLTGLPLTKQEVMNKGRQLGLNPDISWRIIVLENKAELEENHALFQKMETVLKRHFSLYFKKSCMHIHMQANRIVLLFSFQAKDGTAEKWKELFTPILTEFKEIRIGVGTEAALWEVQHSFIQARKAILLGSSLDLKQHLFTYEEMEAFNLLLDASDYVNMDEVVEKNIGKLCQYDKENDTDLVKTLFYYLTTDGSLVETANLLYIHRNSVKYRMDKIEKVANIKIASFREKFVYYLCIFYYLFKNPN</sequence>
<name>A0A437K7T4_9BACI</name>
<dbReference type="Gene3D" id="1.10.10.2840">
    <property type="entry name" value="PucR C-terminal helix-turn-helix domain"/>
    <property type="match status" value="1"/>
</dbReference>
<dbReference type="InterPro" id="IPR042070">
    <property type="entry name" value="PucR_C-HTH_sf"/>
</dbReference>
<reference evidence="5 6" key="1">
    <citation type="submission" date="2019-01" db="EMBL/GenBank/DDBJ databases">
        <title>Bacillus sp. M5HDSG1-1, whole genome shotgun sequence.</title>
        <authorList>
            <person name="Tuo L."/>
        </authorList>
    </citation>
    <scope>NUCLEOTIDE SEQUENCE [LARGE SCALE GENOMIC DNA]</scope>
    <source>
        <strain evidence="5 6">M5HDSG1-1</strain>
    </source>
</reference>
<evidence type="ECO:0000259" key="4">
    <source>
        <dbReference type="Pfam" id="PF17853"/>
    </source>
</evidence>
<evidence type="ECO:0000313" key="5">
    <source>
        <dbReference type="EMBL" id="RVT59866.1"/>
    </source>
</evidence>
<proteinExistence type="inferred from homology"/>
<evidence type="ECO:0000259" key="3">
    <source>
        <dbReference type="Pfam" id="PF13556"/>
    </source>
</evidence>
<feature type="domain" description="CdaR GGDEF-like" evidence="4">
    <location>
        <begin position="268"/>
        <end position="386"/>
    </location>
</feature>
<keyword evidence="6" id="KW-1185">Reference proteome</keyword>
<feature type="domain" description="Purine catabolism PurC-like" evidence="2">
    <location>
        <begin position="10"/>
        <end position="129"/>
    </location>
</feature>
<organism evidence="5 6">
    <name type="scientific">Niallia taxi</name>
    <dbReference type="NCBI Taxonomy" id="2499688"/>
    <lineage>
        <taxon>Bacteria</taxon>
        <taxon>Bacillati</taxon>
        <taxon>Bacillota</taxon>
        <taxon>Bacilli</taxon>
        <taxon>Bacillales</taxon>
        <taxon>Bacillaceae</taxon>
        <taxon>Niallia</taxon>
    </lineage>
</organism>
<dbReference type="InterPro" id="IPR012914">
    <property type="entry name" value="PucR_dom"/>
</dbReference>
<comment type="caution">
    <text evidence="5">The sequence shown here is derived from an EMBL/GenBank/DDBJ whole genome shotgun (WGS) entry which is preliminary data.</text>
</comment>
<protein>
    <submittedName>
        <fullName evidence="5">PucR family transcriptional regulator</fullName>
    </submittedName>
</protein>
<dbReference type="PANTHER" id="PTHR33744:SF1">
    <property type="entry name" value="DNA-BINDING TRANSCRIPTIONAL ACTIVATOR ADER"/>
    <property type="match status" value="1"/>
</dbReference>
<comment type="similarity">
    <text evidence="1">Belongs to the CdaR family.</text>
</comment>
<dbReference type="EMBL" id="RZTZ01000008">
    <property type="protein sequence ID" value="RVT59866.1"/>
    <property type="molecule type" value="Genomic_DNA"/>
</dbReference>
<dbReference type="AlphaFoldDB" id="A0A437K7T4"/>
<dbReference type="InterPro" id="IPR051448">
    <property type="entry name" value="CdaR-like_regulators"/>
</dbReference>
<dbReference type="InterPro" id="IPR041522">
    <property type="entry name" value="CdaR_GGDEF"/>
</dbReference>
<dbReference type="Pfam" id="PF17853">
    <property type="entry name" value="GGDEF_2"/>
    <property type="match status" value="1"/>
</dbReference>
<evidence type="ECO:0000313" key="6">
    <source>
        <dbReference type="Proteomes" id="UP000288024"/>
    </source>
</evidence>
<dbReference type="Pfam" id="PF07905">
    <property type="entry name" value="PucR"/>
    <property type="match status" value="1"/>
</dbReference>
<dbReference type="InterPro" id="IPR025736">
    <property type="entry name" value="PucR_C-HTH_dom"/>
</dbReference>
<dbReference type="Proteomes" id="UP000288024">
    <property type="component" value="Unassembled WGS sequence"/>
</dbReference>
<accession>A0A437K7T4</accession>
<evidence type="ECO:0000256" key="1">
    <source>
        <dbReference type="ARBA" id="ARBA00006754"/>
    </source>
</evidence>
<gene>
    <name evidence="5" type="ORF">EM808_18270</name>
</gene>
<evidence type="ECO:0000259" key="2">
    <source>
        <dbReference type="Pfam" id="PF07905"/>
    </source>
</evidence>
<dbReference type="PANTHER" id="PTHR33744">
    <property type="entry name" value="CARBOHYDRATE DIACID REGULATOR"/>
    <property type="match status" value="1"/>
</dbReference>